<comment type="subcellular location">
    <subcellularLocation>
        <location evidence="1">Secreted</location>
    </subcellularLocation>
</comment>
<feature type="chain" id="PRO_5040372870" evidence="4">
    <location>
        <begin position="18"/>
        <end position="334"/>
    </location>
</feature>
<keyword evidence="4" id="KW-0732">Signal</keyword>
<dbReference type="PRINTS" id="PR00837">
    <property type="entry name" value="V5TPXLIKE"/>
</dbReference>
<dbReference type="InterPro" id="IPR035940">
    <property type="entry name" value="CAP_sf"/>
</dbReference>
<dbReference type="Proteomes" id="UP000829999">
    <property type="component" value="Chromosome 29"/>
</dbReference>
<reference evidence="7" key="1">
    <citation type="submission" date="2025-08" db="UniProtKB">
        <authorList>
            <consortium name="RefSeq"/>
        </authorList>
    </citation>
    <scope>IDENTIFICATION</scope>
    <source>
        <tissue evidence="7">Whole larval tissue</tissue>
    </source>
</reference>
<feature type="signal peptide" evidence="4">
    <location>
        <begin position="1"/>
        <end position="17"/>
    </location>
</feature>
<dbReference type="InterPro" id="IPR014044">
    <property type="entry name" value="CAP_dom"/>
</dbReference>
<dbReference type="PANTHER" id="PTHR10334">
    <property type="entry name" value="CYSTEINE-RICH SECRETORY PROTEIN-RELATED"/>
    <property type="match status" value="1"/>
</dbReference>
<evidence type="ECO:0000259" key="5">
    <source>
        <dbReference type="SMART" id="SM00198"/>
    </source>
</evidence>
<dbReference type="GO" id="GO:0005576">
    <property type="term" value="C:extracellular region"/>
    <property type="evidence" value="ECO:0007669"/>
    <property type="project" value="UniProtKB-SubCell"/>
</dbReference>
<proteinExistence type="predicted"/>
<feature type="region of interest" description="Disordered" evidence="3">
    <location>
        <begin position="284"/>
        <end position="316"/>
    </location>
</feature>
<sequence length="334" mass="37750">MFGVVVVLSCVLALAATGSIDYCGAAMCGGKNTHTYCQYPEGPGPKCIEYENAKLRNREKVRILKRLNSARNKAAAGALNFPPAANMMKLHWVEELAREAQRWADQCVPPRRVELHDTCRDLYSLTVGQCVASVIGRTPERVDYMVDIWNKQTKYYNHSITKYEPPMNDSKYYYGDFAQLYWAKSYMVGCARSRFKTPLKGTLKTVERLVCNVAPAGPKRHRRLWHPYAPAELCPYRAARANSWGNLCDYPNTATDLQQALAYNERVLSKYKGKKKNNKKVLFRIPGSKSRAKRAKENDDEQLSDDGGDKPENNNIAGQVRPSIVMVLALFIIV</sequence>
<name>A0A9R0ECU2_SPOFR</name>
<organism evidence="6 7">
    <name type="scientific">Spodoptera frugiperda</name>
    <name type="common">Fall armyworm</name>
    <dbReference type="NCBI Taxonomy" id="7108"/>
    <lineage>
        <taxon>Eukaryota</taxon>
        <taxon>Metazoa</taxon>
        <taxon>Ecdysozoa</taxon>
        <taxon>Arthropoda</taxon>
        <taxon>Hexapoda</taxon>
        <taxon>Insecta</taxon>
        <taxon>Pterygota</taxon>
        <taxon>Neoptera</taxon>
        <taxon>Endopterygota</taxon>
        <taxon>Lepidoptera</taxon>
        <taxon>Glossata</taxon>
        <taxon>Ditrysia</taxon>
        <taxon>Noctuoidea</taxon>
        <taxon>Noctuidae</taxon>
        <taxon>Amphipyrinae</taxon>
        <taxon>Spodoptera</taxon>
    </lineage>
</organism>
<feature type="domain" description="SCP" evidence="5">
    <location>
        <begin position="58"/>
        <end position="221"/>
    </location>
</feature>
<keyword evidence="2" id="KW-0964">Secreted</keyword>
<dbReference type="PRINTS" id="PR00838">
    <property type="entry name" value="V5ALLERGEN"/>
</dbReference>
<gene>
    <name evidence="7" type="primary">LOC118268261</name>
</gene>
<evidence type="ECO:0000256" key="2">
    <source>
        <dbReference type="ARBA" id="ARBA00022525"/>
    </source>
</evidence>
<dbReference type="AlphaFoldDB" id="A0A9R0ECU2"/>
<dbReference type="SUPFAM" id="SSF55797">
    <property type="entry name" value="PR-1-like"/>
    <property type="match status" value="1"/>
</dbReference>
<dbReference type="InterPro" id="IPR001283">
    <property type="entry name" value="CRISP-related"/>
</dbReference>
<keyword evidence="6" id="KW-1185">Reference proteome</keyword>
<evidence type="ECO:0000313" key="7">
    <source>
        <dbReference type="RefSeq" id="XP_050562671.1"/>
    </source>
</evidence>
<evidence type="ECO:0000256" key="3">
    <source>
        <dbReference type="SAM" id="MobiDB-lite"/>
    </source>
</evidence>
<dbReference type="OrthoDB" id="737510at2759"/>
<protein>
    <submittedName>
        <fullName evidence="7">Venom allergen 3-like</fullName>
    </submittedName>
</protein>
<dbReference type="RefSeq" id="XP_050562671.1">
    <property type="nucleotide sequence ID" value="XM_050706714.1"/>
</dbReference>
<dbReference type="GeneID" id="118268261"/>
<evidence type="ECO:0000256" key="4">
    <source>
        <dbReference type="SAM" id="SignalP"/>
    </source>
</evidence>
<dbReference type="Gene3D" id="3.40.33.10">
    <property type="entry name" value="CAP"/>
    <property type="match status" value="1"/>
</dbReference>
<dbReference type="CDD" id="cd05380">
    <property type="entry name" value="CAP_euk"/>
    <property type="match status" value="1"/>
</dbReference>
<dbReference type="Pfam" id="PF00188">
    <property type="entry name" value="CAP"/>
    <property type="match status" value="1"/>
</dbReference>
<accession>A0A9R0ECU2</accession>
<evidence type="ECO:0000256" key="1">
    <source>
        <dbReference type="ARBA" id="ARBA00004613"/>
    </source>
</evidence>
<evidence type="ECO:0000313" key="6">
    <source>
        <dbReference type="Proteomes" id="UP000829999"/>
    </source>
</evidence>
<dbReference type="InterPro" id="IPR002413">
    <property type="entry name" value="V5_allergen-like"/>
</dbReference>
<dbReference type="SMART" id="SM00198">
    <property type="entry name" value="SCP"/>
    <property type="match status" value="1"/>
</dbReference>